<protein>
    <submittedName>
        <fullName evidence="5">LacI family transcriptional regulator</fullName>
    </submittedName>
</protein>
<dbReference type="STRING" id="228230.RMCC_0518"/>
<dbReference type="Gene3D" id="3.40.50.2300">
    <property type="match status" value="2"/>
</dbReference>
<evidence type="ECO:0000256" key="2">
    <source>
        <dbReference type="ARBA" id="ARBA00023125"/>
    </source>
</evidence>
<keyword evidence="6" id="KW-1185">Reference proteome</keyword>
<name>A0A100W8D6_MYCCR</name>
<dbReference type="InterPro" id="IPR028082">
    <property type="entry name" value="Peripla_BP_I"/>
</dbReference>
<reference evidence="6" key="1">
    <citation type="journal article" date="2016" name="Genome Announc.">
        <title>Draft Genome Sequences of Five Rapidly Growing Mycobacterium Species, M. thermoresistibile, M. fortuitum subsp. acetamidolyticum, M. canariasense, M. brisbanense, and M. novocastrense.</title>
        <authorList>
            <person name="Katahira K."/>
            <person name="Ogura Y."/>
            <person name="Gotoh Y."/>
            <person name="Hayashi T."/>
        </authorList>
    </citation>
    <scope>NUCLEOTIDE SEQUENCE [LARGE SCALE GENOMIC DNA]</scope>
    <source>
        <strain evidence="6">JCM15298</strain>
    </source>
</reference>
<evidence type="ECO:0000313" key="6">
    <source>
        <dbReference type="Proteomes" id="UP000069443"/>
    </source>
</evidence>
<dbReference type="SUPFAM" id="SSF53822">
    <property type="entry name" value="Periplasmic binding protein-like I"/>
    <property type="match status" value="1"/>
</dbReference>
<keyword evidence="2" id="KW-0238">DNA-binding</keyword>
<proteinExistence type="predicted"/>
<keyword evidence="1" id="KW-0805">Transcription regulation</keyword>
<feature type="domain" description="Transcriptional regulator LacI/GalR-like sensor" evidence="4">
    <location>
        <begin position="2"/>
        <end position="89"/>
    </location>
</feature>
<gene>
    <name evidence="5" type="ORF">RMCC_0518</name>
</gene>
<dbReference type="PANTHER" id="PTHR30146:SF109">
    <property type="entry name" value="HTH-TYPE TRANSCRIPTIONAL REGULATOR GALS"/>
    <property type="match status" value="1"/>
</dbReference>
<sequence length="95" mass="10062">MVAANDRIAIGILDTMRRAGVEVPLEVSVTGYDNSTLARLSHLDLTTVSQAPLEQADRAVSALTEQLDSGRTEAIVSVLTPQLIVGRTTGMARDA</sequence>
<dbReference type="PANTHER" id="PTHR30146">
    <property type="entry name" value="LACI-RELATED TRANSCRIPTIONAL REPRESSOR"/>
    <property type="match status" value="1"/>
</dbReference>
<dbReference type="EMBL" id="BCSY01000020">
    <property type="protein sequence ID" value="GAS93552.1"/>
    <property type="molecule type" value="Genomic_DNA"/>
</dbReference>
<dbReference type="InterPro" id="IPR046335">
    <property type="entry name" value="LacI/GalR-like_sensor"/>
</dbReference>
<dbReference type="AlphaFoldDB" id="A0A100W8D6"/>
<evidence type="ECO:0000313" key="5">
    <source>
        <dbReference type="EMBL" id="GAS93552.1"/>
    </source>
</evidence>
<dbReference type="Proteomes" id="UP000069443">
    <property type="component" value="Unassembled WGS sequence"/>
</dbReference>
<evidence type="ECO:0000259" key="4">
    <source>
        <dbReference type="Pfam" id="PF13377"/>
    </source>
</evidence>
<organism evidence="5 6">
    <name type="scientific">Mycolicibacterium canariasense</name>
    <name type="common">Mycobacterium canariasense</name>
    <dbReference type="NCBI Taxonomy" id="228230"/>
    <lineage>
        <taxon>Bacteria</taxon>
        <taxon>Bacillati</taxon>
        <taxon>Actinomycetota</taxon>
        <taxon>Actinomycetes</taxon>
        <taxon>Mycobacteriales</taxon>
        <taxon>Mycobacteriaceae</taxon>
        <taxon>Mycolicibacterium</taxon>
    </lineage>
</organism>
<evidence type="ECO:0000256" key="1">
    <source>
        <dbReference type="ARBA" id="ARBA00023015"/>
    </source>
</evidence>
<evidence type="ECO:0000256" key="3">
    <source>
        <dbReference type="ARBA" id="ARBA00023163"/>
    </source>
</evidence>
<dbReference type="Pfam" id="PF13377">
    <property type="entry name" value="Peripla_BP_3"/>
    <property type="match status" value="1"/>
</dbReference>
<accession>A0A100W8D6</accession>
<dbReference type="GO" id="GO:0000976">
    <property type="term" value="F:transcription cis-regulatory region binding"/>
    <property type="evidence" value="ECO:0007669"/>
    <property type="project" value="TreeGrafter"/>
</dbReference>
<dbReference type="GO" id="GO:0003700">
    <property type="term" value="F:DNA-binding transcription factor activity"/>
    <property type="evidence" value="ECO:0007669"/>
    <property type="project" value="TreeGrafter"/>
</dbReference>
<comment type="caution">
    <text evidence="5">The sequence shown here is derived from an EMBL/GenBank/DDBJ whole genome shotgun (WGS) entry which is preliminary data.</text>
</comment>
<reference evidence="6" key="2">
    <citation type="submission" date="2016-02" db="EMBL/GenBank/DDBJ databases">
        <title>Draft genome sequence of five rapidly growing Mycobacterium species.</title>
        <authorList>
            <person name="Katahira K."/>
            <person name="Gotou Y."/>
            <person name="Iida K."/>
            <person name="Ogura Y."/>
            <person name="Hayashi T."/>
        </authorList>
    </citation>
    <scope>NUCLEOTIDE SEQUENCE [LARGE SCALE GENOMIC DNA]</scope>
    <source>
        <strain evidence="6">JCM15298</strain>
    </source>
</reference>
<keyword evidence="3" id="KW-0804">Transcription</keyword>